<feature type="domain" description="Glycoside hydrolase 123 N-terminal" evidence="3">
    <location>
        <begin position="141"/>
        <end position="253"/>
    </location>
</feature>
<sequence length="345" mass="37568">KGDLYAVPNPYQLAHMKPDVKKVKLALLATRYRTLDAADLPLKALRKGVNVLAIEVHRSDYHPKAATYTTRKSKQAWLPCAVVDGRLTVEGAGVVANRARPKGLQIWNPDRNDRLSGAEYGDPNEPLKPMDIFGAPNGAFSGQIVVGSDGPIVGLSARATDLIGPGGKIPSSAIRVRYGLLADHGENHVESYRGRQQTPYGRTRRRFDGLAETPPTEAPVDARGGGAVVPVWVTVNVPAEAKAGVYSGRLTVTTAGGRAVAVPVNLTVAAWRLPDPTEFVSHMGLVQSPDTLAIHYGVEMWSKEHWRLMDRSFELMGQLGVKVVYLPLLAQTYFGNEHSMVRWIK</sequence>
<dbReference type="InterPro" id="IPR025150">
    <property type="entry name" value="GH123_cat"/>
</dbReference>
<dbReference type="Pfam" id="PF22680">
    <property type="entry name" value="Glyco_hydro_123_N_2"/>
    <property type="match status" value="1"/>
</dbReference>
<dbReference type="InterPro" id="IPR053850">
    <property type="entry name" value="Glyco_hydro_123_N_2"/>
</dbReference>
<feature type="non-terminal residue" evidence="4">
    <location>
        <position position="1"/>
    </location>
</feature>
<feature type="non-terminal residue" evidence="4">
    <location>
        <position position="345"/>
    </location>
</feature>
<proteinExistence type="predicted"/>
<accession>A0A0F8YXJ5</accession>
<dbReference type="EMBL" id="LAZR01066872">
    <property type="protein sequence ID" value="KKK52731.1"/>
    <property type="molecule type" value="Genomic_DNA"/>
</dbReference>
<protein>
    <submittedName>
        <fullName evidence="4">Uncharacterized protein</fullName>
    </submittedName>
</protein>
<feature type="domain" description="Glycoside hydrolase 123 catalytic" evidence="2">
    <location>
        <begin position="287"/>
        <end position="345"/>
    </location>
</feature>
<dbReference type="Pfam" id="PF13320">
    <property type="entry name" value="GH123_cat"/>
    <property type="match status" value="1"/>
</dbReference>
<evidence type="ECO:0000313" key="4">
    <source>
        <dbReference type="EMBL" id="KKK52731.1"/>
    </source>
</evidence>
<organism evidence="4">
    <name type="scientific">marine sediment metagenome</name>
    <dbReference type="NCBI Taxonomy" id="412755"/>
    <lineage>
        <taxon>unclassified sequences</taxon>
        <taxon>metagenomes</taxon>
        <taxon>ecological metagenomes</taxon>
    </lineage>
</organism>
<evidence type="ECO:0000259" key="2">
    <source>
        <dbReference type="Pfam" id="PF13320"/>
    </source>
</evidence>
<evidence type="ECO:0000256" key="1">
    <source>
        <dbReference type="SAM" id="MobiDB-lite"/>
    </source>
</evidence>
<feature type="region of interest" description="Disordered" evidence="1">
    <location>
        <begin position="190"/>
        <end position="222"/>
    </location>
</feature>
<gene>
    <name evidence="4" type="ORF">LCGC14_3101960</name>
</gene>
<evidence type="ECO:0000259" key="3">
    <source>
        <dbReference type="Pfam" id="PF22680"/>
    </source>
</evidence>
<reference evidence="4" key="1">
    <citation type="journal article" date="2015" name="Nature">
        <title>Complex archaea that bridge the gap between prokaryotes and eukaryotes.</title>
        <authorList>
            <person name="Spang A."/>
            <person name="Saw J.H."/>
            <person name="Jorgensen S.L."/>
            <person name="Zaremba-Niedzwiedzka K."/>
            <person name="Martijn J."/>
            <person name="Lind A.E."/>
            <person name="van Eijk R."/>
            <person name="Schleper C."/>
            <person name="Guy L."/>
            <person name="Ettema T.J."/>
        </authorList>
    </citation>
    <scope>NUCLEOTIDE SEQUENCE</scope>
</reference>
<name>A0A0F8YXJ5_9ZZZZ</name>
<comment type="caution">
    <text evidence="4">The sequence shown here is derived from an EMBL/GenBank/DDBJ whole genome shotgun (WGS) entry which is preliminary data.</text>
</comment>
<dbReference type="AlphaFoldDB" id="A0A0F8YXJ5"/>